<dbReference type="InterPro" id="IPR010836">
    <property type="entry name" value="SapC"/>
</dbReference>
<evidence type="ECO:0000313" key="2">
    <source>
        <dbReference type="Proteomes" id="UP001142810"/>
    </source>
</evidence>
<sequence>MATIERLNNVSHKDLKVNTQRSAQLGDNVMFSLSFPSEFRSAQAYYPIVFHKDADTGQLYPVVLFGFQQQENLFLTDDKWDAGYIPLNVARQPFSIGLQDQQRVVNIDMDSPRIGNEGEPLFLEFGGHAPYLEKVSGMLETLHHGVEENKGFVDCLLEFKLVESFTLDVTLNDGSQHQLLGFYTINEDTLNGLADAQWATLRTKGYVGPIYMMLASQAKFAELVSRKNKLLNLS</sequence>
<dbReference type="Pfam" id="PF07277">
    <property type="entry name" value="SapC"/>
    <property type="match status" value="1"/>
</dbReference>
<name>A0ABT3P3U9_9ALTE</name>
<dbReference type="EMBL" id="JAPFRD010000004">
    <property type="protein sequence ID" value="MCW8107440.1"/>
    <property type="molecule type" value="Genomic_DNA"/>
</dbReference>
<reference evidence="1" key="1">
    <citation type="submission" date="2022-11" db="EMBL/GenBank/DDBJ databases">
        <title>Alteromonas sp. nov., isolated from sea water of the Qingdao.</title>
        <authorList>
            <person name="Wang Q."/>
        </authorList>
    </citation>
    <scope>NUCLEOTIDE SEQUENCE</scope>
    <source>
        <strain evidence="1">ASW11-7</strain>
    </source>
</reference>
<evidence type="ECO:0000313" key="1">
    <source>
        <dbReference type="EMBL" id="MCW8107440.1"/>
    </source>
</evidence>
<dbReference type="RefSeq" id="WP_265616149.1">
    <property type="nucleotide sequence ID" value="NZ_JAPFRD010000004.1"/>
</dbReference>
<accession>A0ABT3P3U9</accession>
<organism evidence="1 2">
    <name type="scientific">Alteromonas aquimaris</name>
    <dbReference type="NCBI Taxonomy" id="2998417"/>
    <lineage>
        <taxon>Bacteria</taxon>
        <taxon>Pseudomonadati</taxon>
        <taxon>Pseudomonadota</taxon>
        <taxon>Gammaproteobacteria</taxon>
        <taxon>Alteromonadales</taxon>
        <taxon>Alteromonadaceae</taxon>
        <taxon>Alteromonas/Salinimonas group</taxon>
        <taxon>Alteromonas</taxon>
    </lineage>
</organism>
<keyword evidence="2" id="KW-1185">Reference proteome</keyword>
<protein>
    <submittedName>
        <fullName evidence="1">SapC family protein</fullName>
    </submittedName>
</protein>
<comment type="caution">
    <text evidence="1">The sequence shown here is derived from an EMBL/GenBank/DDBJ whole genome shotgun (WGS) entry which is preliminary data.</text>
</comment>
<proteinExistence type="predicted"/>
<dbReference type="Proteomes" id="UP001142810">
    <property type="component" value="Unassembled WGS sequence"/>
</dbReference>
<gene>
    <name evidence="1" type="ORF">OPS25_02845</name>
</gene>